<proteinExistence type="predicted"/>
<comment type="caution">
    <text evidence="1">The sequence shown here is derived from an EMBL/GenBank/DDBJ whole genome shotgun (WGS) entry which is preliminary data.</text>
</comment>
<dbReference type="RefSeq" id="WP_185120901.1">
    <property type="nucleotide sequence ID" value="NZ_JACJVQ010000014.1"/>
</dbReference>
<organism evidence="1 2">
    <name type="scientific">Cohnella thailandensis</name>
    <dbReference type="NCBI Taxonomy" id="557557"/>
    <lineage>
        <taxon>Bacteria</taxon>
        <taxon>Bacillati</taxon>
        <taxon>Bacillota</taxon>
        <taxon>Bacilli</taxon>
        <taxon>Bacillales</taxon>
        <taxon>Paenibacillaceae</taxon>
        <taxon>Cohnella</taxon>
    </lineage>
</organism>
<keyword evidence="2" id="KW-1185">Reference proteome</keyword>
<evidence type="ECO:0008006" key="3">
    <source>
        <dbReference type="Google" id="ProtNLM"/>
    </source>
</evidence>
<dbReference type="AlphaFoldDB" id="A0A841T0Q2"/>
<gene>
    <name evidence="1" type="ORF">H7B67_16185</name>
</gene>
<name>A0A841T0Q2_9BACL</name>
<evidence type="ECO:0000313" key="2">
    <source>
        <dbReference type="Proteomes" id="UP000535838"/>
    </source>
</evidence>
<dbReference type="Proteomes" id="UP000535838">
    <property type="component" value="Unassembled WGS sequence"/>
</dbReference>
<dbReference type="EMBL" id="JACJVQ010000014">
    <property type="protein sequence ID" value="MBB6635660.1"/>
    <property type="molecule type" value="Genomic_DNA"/>
</dbReference>
<reference evidence="1 2" key="1">
    <citation type="submission" date="2020-08" db="EMBL/GenBank/DDBJ databases">
        <title>Cohnella phylogeny.</title>
        <authorList>
            <person name="Dunlap C."/>
        </authorList>
    </citation>
    <scope>NUCLEOTIDE SEQUENCE [LARGE SCALE GENOMIC DNA]</scope>
    <source>
        <strain evidence="1 2">DSM 25241</strain>
    </source>
</reference>
<sequence length="67" mass="7664">MNYYEALEGYIGRTVEVFLANQVYIGELQEVEECYFTLQTSDTYYYGPSMTVTVIADSVQFVRVLAA</sequence>
<accession>A0A841T0Q2</accession>
<evidence type="ECO:0000313" key="1">
    <source>
        <dbReference type="EMBL" id="MBB6635660.1"/>
    </source>
</evidence>
<protein>
    <recommendedName>
        <fullName evidence="3">DUF2642 domain-containing protein</fullName>
    </recommendedName>
</protein>